<sequence>AASANMKSSLLNPLVVEDYLARDREVSLGRVTGPFNSYHHLSFPAACQQIWRHSEARPTWEMEAHCGPVAPGGRQRRRRHQWGRFLSLSYSRVDDAIDFIMQERRHPRCLPSNPSPSTISLPPRHGLEQLAVRGPGSPVLSALGLLYLQSIRRRLVLDPAP</sequence>
<proteinExistence type="predicted"/>
<evidence type="ECO:0000313" key="1">
    <source>
        <dbReference type="EMBL" id="KAJ7386312.1"/>
    </source>
</evidence>
<protein>
    <submittedName>
        <fullName evidence="1">Uncharacterized protein</fullName>
    </submittedName>
</protein>
<dbReference type="Proteomes" id="UP001163046">
    <property type="component" value="Unassembled WGS sequence"/>
</dbReference>
<evidence type="ECO:0000313" key="2">
    <source>
        <dbReference type="Proteomes" id="UP001163046"/>
    </source>
</evidence>
<comment type="caution">
    <text evidence="1">The sequence shown here is derived from an EMBL/GenBank/DDBJ whole genome shotgun (WGS) entry which is preliminary data.</text>
</comment>
<dbReference type="AlphaFoldDB" id="A0A9W9ZRB0"/>
<feature type="non-terminal residue" evidence="1">
    <location>
        <position position="1"/>
    </location>
</feature>
<gene>
    <name evidence="1" type="ORF">OS493_010720</name>
</gene>
<accession>A0A9W9ZRB0</accession>
<dbReference type="EMBL" id="MU825877">
    <property type="protein sequence ID" value="KAJ7386312.1"/>
    <property type="molecule type" value="Genomic_DNA"/>
</dbReference>
<name>A0A9W9ZRB0_9CNID</name>
<keyword evidence="2" id="KW-1185">Reference proteome</keyword>
<reference evidence="1" key="1">
    <citation type="submission" date="2023-01" db="EMBL/GenBank/DDBJ databases">
        <title>Genome assembly of the deep-sea coral Lophelia pertusa.</title>
        <authorList>
            <person name="Herrera S."/>
            <person name="Cordes E."/>
        </authorList>
    </citation>
    <scope>NUCLEOTIDE SEQUENCE</scope>
    <source>
        <strain evidence="1">USNM1676648</strain>
        <tissue evidence="1">Polyp</tissue>
    </source>
</reference>
<organism evidence="1 2">
    <name type="scientific">Desmophyllum pertusum</name>
    <dbReference type="NCBI Taxonomy" id="174260"/>
    <lineage>
        <taxon>Eukaryota</taxon>
        <taxon>Metazoa</taxon>
        <taxon>Cnidaria</taxon>
        <taxon>Anthozoa</taxon>
        <taxon>Hexacorallia</taxon>
        <taxon>Scleractinia</taxon>
        <taxon>Caryophylliina</taxon>
        <taxon>Caryophylliidae</taxon>
        <taxon>Desmophyllum</taxon>
    </lineage>
</organism>